<feature type="region of interest" description="Disordered" evidence="9">
    <location>
        <begin position="78"/>
        <end position="200"/>
    </location>
</feature>
<feature type="region of interest" description="Disordered" evidence="9">
    <location>
        <begin position="599"/>
        <end position="733"/>
    </location>
</feature>
<feature type="region of interest" description="Disordered" evidence="9">
    <location>
        <begin position="1640"/>
        <end position="1661"/>
    </location>
</feature>
<keyword evidence="2 8" id="KW-0963">Cytoplasm</keyword>
<dbReference type="InterPro" id="IPR008604">
    <property type="entry name" value="MAP7_fam"/>
</dbReference>
<feature type="compositionally biased region" description="Basic and acidic residues" evidence="9">
    <location>
        <begin position="1265"/>
        <end position="1341"/>
    </location>
</feature>
<reference evidence="12" key="1">
    <citation type="submission" date="2025-08" db="UniProtKB">
        <authorList>
            <consortium name="RefSeq"/>
        </authorList>
    </citation>
    <scope>IDENTIFICATION</scope>
    <source>
        <tissue evidence="12">Whole sample</tissue>
    </source>
</reference>
<comment type="function">
    <text evidence="8">Catalytic subunit of a complex which severs microtubules in an ATP-dependent manner. Microtubule severing may promote rapid reorganization of cellular microtubule arrays and the release of microtubules from the centrosome following nucleation.</text>
</comment>
<feature type="compositionally biased region" description="Low complexity" evidence="9">
    <location>
        <begin position="657"/>
        <end position="666"/>
    </location>
</feature>
<evidence type="ECO:0000256" key="2">
    <source>
        <dbReference type="ARBA" id="ARBA00022490"/>
    </source>
</evidence>
<feature type="compositionally biased region" description="Low complexity" evidence="9">
    <location>
        <begin position="166"/>
        <end position="179"/>
    </location>
</feature>
<evidence type="ECO:0000256" key="8">
    <source>
        <dbReference type="HAMAP-Rule" id="MF_03023"/>
    </source>
</evidence>
<keyword evidence="7 8" id="KW-0413">Isomerase</keyword>
<feature type="compositionally biased region" description="Basic and acidic residues" evidence="9">
    <location>
        <begin position="1049"/>
        <end position="1080"/>
    </location>
</feature>
<keyword evidence="6 8" id="KW-0206">Cytoskeleton</keyword>
<dbReference type="SUPFAM" id="SSF52540">
    <property type="entry name" value="P-loop containing nucleoside triphosphate hydrolases"/>
    <property type="match status" value="2"/>
</dbReference>
<feature type="compositionally biased region" description="Polar residues" evidence="9">
    <location>
        <begin position="832"/>
        <end position="845"/>
    </location>
</feature>
<feature type="compositionally biased region" description="Low complexity" evidence="9">
    <location>
        <begin position="1105"/>
        <end position="1115"/>
    </location>
</feature>
<feature type="domain" description="AAA+ ATPase" evidence="10">
    <location>
        <begin position="252"/>
        <end position="449"/>
    </location>
</feature>
<dbReference type="HAMAP" id="MF_03023">
    <property type="entry name" value="Katanin_p60_A1"/>
    <property type="match status" value="1"/>
</dbReference>
<feature type="compositionally biased region" description="Basic and acidic residues" evidence="9">
    <location>
        <begin position="180"/>
        <end position="200"/>
    </location>
</feature>
<dbReference type="FunFam" id="3.40.50.300:FF:000159">
    <property type="entry name" value="Katanin p60 ATPase-containing subunit A1"/>
    <property type="match status" value="1"/>
</dbReference>
<feature type="binding site" evidence="8">
    <location>
        <begin position="260"/>
        <end position="267"/>
    </location>
    <ligand>
        <name>ATP</name>
        <dbReference type="ChEBI" id="CHEBI:30616"/>
    </ligand>
</feature>
<dbReference type="FunFam" id="1.20.58.80:FF:000003">
    <property type="entry name" value="Katanin p60 ATPase-containing subunit A1"/>
    <property type="match status" value="1"/>
</dbReference>
<sequence>MTDTLSQISENTKMARETALFGQYDTSLVYYQGVIQDIQKYLSSIKDPDRRRKWMQARDMICSECDQVKEICDTLASFKSNPRPSAYNSYDNQEIGSPFGDYSRNDHYSRHEEPTRDPDVWPPPTPVEHRPGPNYRGGGRQPAKRPEPARSRVAPSRAGPGDRRGPSQPSSRSRQPAQGQKDKKKADDGEKKFDPSGYDKDLVENLERDIVQKNPNVSWDSIADLVEAKALLKEAVVLPLVIPDFFKGIRRPWKGVLMVGPPGTGKTMLAKAVATECGTTFFNISSSTLTSKWRGESEKLVRLLFEMGVLMVGPPGTGKTMLAKAVATECGTTFFNVTSSTLTSKYHGESEKLVRILFEMARFYAPSTIFIDEIDSIGSKRGGGQEHEASRRVKSELLMQMDGVSATQATDEEGENKIVMVLAATNFPWDLDEALRRRLEKRIYIPLPTEKGREDLLKINLKGVKLAGDVKLGDVAKKLDGYSGADITNVCRDAAMMSFRRRISGLNAEQIKMIPKEELELPPTMEDFFNAIKKVNKSVSNDDLENAAMTSRKKMAELADSESDHQPDVDHPSFIPDNVNTAESLTLNPDHMMEVDKVAGTGSSVDGTDHMSWSGDSLDHSLRTEEVPVTARGDHSSNTQCKSPVEKRQRMDDGGQSPRSPRSSPRLQTGDDHSESSGKGSSVEGSGRSPDHKEKDAQRKEKDKEREERMRVQQKKMAEDRAKKLEEMREQQRLAQEKRERQLELRRMKIEELRRRDEERRLAVEERRRKLENQDRARKEAIIQKSNERLTRYEQWKAQMSTRKGGISYVIGFGSRAPRTVCQPLERRRSSSHSTIYRRSPQGSDADSYLPHRRAFSACSVRRHCCIDINKLTGQAPSGPPPSRPKSTMNLSHREPVKLREKTTPRKPRPASVAGSTPVFSPNVKKAADSRSKSTDRLSRPRERSKPPTPRLYPKKDADPQKKDHDTTPKKEAAREVKKRDLSKDLAWKERTPQKKETPKREKDEHNKQEKAAETKKTPVKQHDTKTPTKTVSKETKEVKARKTMATTPEKEKALLDQRPESEEKESKEATEIVSDKTEIVEPIEQTEEVVATEDKVPFRDYEESPPVSEKAASPEPEEKPQTPSPKPGTPEPTGQKTPPTAPGTPEKSATRAASPKPRTPEPTGRAPSPKPRTPEPTTGRAPSPKPGTPSSAAKSKKELELEEYKNKLAEKRRQAREKAEKEAEAERQRQEELRLEEEERQKREEEEERRMEEEAQQLAAQARQAEEERLRKAIEAEELRKKEEQERLEQERKAKEEAEQRAREEAERVERERQEKAKRDEQERQERKKRLEMIMKRVKSDSPMSASTENLRAEGMTSSMSGSLIGSLTGSSERLLDDQKTNENGVSFNLEDTEGEVGKQQETPTSKFKSPLLQKLVENKSQNGGSETPKFKSPLLQNLLGKKGRLNLDKLDSEKSDGSDTERNGAKPENGEFVPSSEESENGRGVKSSSPGDLTLEKSDSVESEENSYSSDSKGETTVIQSSEGMPVQNGGVHQELVDSSISMTTNDSLGTSVSVDASLLGSRSEQVPPDSEFEEVIDLNTRNKQLATAEDLLNLNTVENLDNRDAGEDIIPKPIIAFEDNATRRQESAVLTNGVTMGTDDSTNHHNGVEGGAPQGVSSSSVILSHRVVTSSAGNSPGSREVPRQTDVLWQQLEKAMVSSLDQVRSTLEDHGIGEGDEDSESEEGHIWRMVQGDSPYTIEFV</sequence>
<evidence type="ECO:0000256" key="6">
    <source>
        <dbReference type="ARBA" id="ARBA00023212"/>
    </source>
</evidence>
<evidence type="ECO:0000256" key="3">
    <source>
        <dbReference type="ARBA" id="ARBA00022701"/>
    </source>
</evidence>
<keyword evidence="4 8" id="KW-0547">Nucleotide-binding</keyword>
<dbReference type="GO" id="GO:0051013">
    <property type="term" value="P:microtubule severing"/>
    <property type="evidence" value="ECO:0007669"/>
    <property type="project" value="UniProtKB-UniRule"/>
</dbReference>
<comment type="subunit">
    <text evidence="8">Can homooligomerize into hexameric rings, which may be promoted by interaction with microtubules. Interacts with KATNB1, which may serve as a targeting subunit.</text>
</comment>
<dbReference type="OrthoDB" id="5334845at2759"/>
<evidence type="ECO:0000313" key="11">
    <source>
        <dbReference type="Proteomes" id="UP000694844"/>
    </source>
</evidence>
<feature type="compositionally biased region" description="Basic and acidic residues" evidence="9">
    <location>
        <begin position="1447"/>
        <end position="1471"/>
    </location>
</feature>
<comment type="activity regulation">
    <text evidence="8">ATPase activity is stimulated by microtubules, which promote homooligomerization. ATP-dependent microtubule severing is stimulated by interaction with KATNB1.</text>
</comment>
<feature type="region of interest" description="Disordered" evidence="9">
    <location>
        <begin position="871"/>
        <end position="1534"/>
    </location>
</feature>
<accession>A0A8B8AR66</accession>
<dbReference type="KEGG" id="cvn:111103866"/>
<feature type="compositionally biased region" description="Basic and acidic residues" evidence="9">
    <location>
        <begin position="1196"/>
        <end position="1254"/>
    </location>
</feature>
<dbReference type="InterPro" id="IPR003959">
    <property type="entry name" value="ATPase_AAA_core"/>
</dbReference>
<feature type="compositionally biased region" description="Basic and acidic residues" evidence="9">
    <location>
        <begin position="555"/>
        <end position="571"/>
    </location>
</feature>
<keyword evidence="3 8" id="KW-0493">Microtubule</keyword>
<dbReference type="InterPro" id="IPR003593">
    <property type="entry name" value="AAA+_ATPase"/>
</dbReference>
<comment type="subcellular location">
    <subcellularLocation>
        <location evidence="1 8">Cytoplasm</location>
        <location evidence="1 8">Cytoskeleton</location>
        <location evidence="1 8">Spindle</location>
    </subcellularLocation>
    <subcellularLocation>
        <location evidence="8">Cytoplasm</location>
    </subcellularLocation>
    <subcellularLocation>
        <location evidence="8">Cytoplasm</location>
        <location evidence="8">Cytoskeleton</location>
        <location evidence="8">Microtubule organizing center</location>
        <location evidence="8">Centrosome</location>
    </subcellularLocation>
    <subcellularLocation>
        <location evidence="8">Cytoplasm</location>
        <location evidence="8">Cytoskeleton</location>
        <location evidence="8">Spindle pole</location>
    </subcellularLocation>
    <text evidence="8">Predominantly cytoplasmic. Also localized to the interphase centrosome and the mitotic spindle poles. Enhanced recruitment to the mitotic spindle poles requires microtubules and interaction with KATNB1.</text>
</comment>
<dbReference type="Proteomes" id="UP000694844">
    <property type="component" value="Chromosome 7"/>
</dbReference>
<feature type="region of interest" description="Disordered" evidence="9">
    <location>
        <begin position="825"/>
        <end position="849"/>
    </location>
</feature>
<proteinExistence type="inferred from homology"/>
<evidence type="ECO:0000256" key="1">
    <source>
        <dbReference type="ARBA" id="ARBA00004186"/>
    </source>
</evidence>
<dbReference type="InterPro" id="IPR028596">
    <property type="entry name" value="KATNA1"/>
</dbReference>
<dbReference type="Pfam" id="PF21126">
    <property type="entry name" value="KATNA1_MIT"/>
    <property type="match status" value="1"/>
</dbReference>
<feature type="compositionally biased region" description="Basic and acidic residues" evidence="9">
    <location>
        <begin position="1093"/>
        <end position="1103"/>
    </location>
</feature>
<dbReference type="GO" id="GO:0005813">
    <property type="term" value="C:centrosome"/>
    <property type="evidence" value="ECO:0007669"/>
    <property type="project" value="UniProtKB-SubCell"/>
</dbReference>
<feature type="compositionally biased region" description="Polar residues" evidence="9">
    <location>
        <begin position="78"/>
        <end position="95"/>
    </location>
</feature>
<dbReference type="SMART" id="SM00382">
    <property type="entry name" value="AAA"/>
    <property type="match status" value="1"/>
</dbReference>
<dbReference type="Gene3D" id="1.10.8.60">
    <property type="match status" value="1"/>
</dbReference>
<dbReference type="GO" id="GO:0016887">
    <property type="term" value="F:ATP hydrolysis activity"/>
    <property type="evidence" value="ECO:0007669"/>
    <property type="project" value="InterPro"/>
</dbReference>
<dbReference type="InterPro" id="IPR048611">
    <property type="entry name" value="KATNA1_MIT"/>
</dbReference>
<dbReference type="GeneID" id="111103866"/>
<dbReference type="GO" id="GO:0005874">
    <property type="term" value="C:microtubule"/>
    <property type="evidence" value="ECO:0007669"/>
    <property type="project" value="UniProtKB-KW"/>
</dbReference>
<feature type="compositionally biased region" description="Basic and acidic residues" evidence="9">
    <location>
        <begin position="617"/>
        <end position="626"/>
    </location>
</feature>
<dbReference type="PANTHER" id="PTHR23074:SF19">
    <property type="entry name" value="KATANIN P60 ATPASE-CONTAINING SUBUNIT A1"/>
    <property type="match status" value="1"/>
</dbReference>
<protein>
    <recommendedName>
        <fullName evidence="8">Katanin p60 ATPase-containing subunit A1</fullName>
        <shortName evidence="8">Katanin p60 subunit A1</shortName>
        <ecNumber evidence="8">5.6.1.1</ecNumber>
    </recommendedName>
    <alternativeName>
        <fullName evidence="8">p60 katanin</fullName>
    </alternativeName>
</protein>
<dbReference type="InterPro" id="IPR050304">
    <property type="entry name" value="MT-severing_AAA_ATPase"/>
</dbReference>
<dbReference type="GO" id="GO:0005524">
    <property type="term" value="F:ATP binding"/>
    <property type="evidence" value="ECO:0007669"/>
    <property type="project" value="UniProtKB-KW"/>
</dbReference>
<evidence type="ECO:0000256" key="4">
    <source>
        <dbReference type="ARBA" id="ARBA00022741"/>
    </source>
</evidence>
<keyword evidence="8" id="KW-0498">Mitosis</keyword>
<dbReference type="EC" id="5.6.1.1" evidence="8"/>
<dbReference type="GO" id="GO:0051301">
    <property type="term" value="P:cell division"/>
    <property type="evidence" value="ECO:0007669"/>
    <property type="project" value="UniProtKB-KW"/>
</dbReference>
<dbReference type="FunFam" id="1.10.8.60:FF:000025">
    <property type="entry name" value="Katanin p60 ATPase-containing subunit A1"/>
    <property type="match status" value="1"/>
</dbReference>
<gene>
    <name evidence="12" type="primary">LOC111103866</name>
    <name evidence="8" type="synonym">KATNA1</name>
</gene>
<dbReference type="InterPro" id="IPR027417">
    <property type="entry name" value="P-loop_NTPase"/>
</dbReference>
<dbReference type="Pfam" id="PF17862">
    <property type="entry name" value="AAA_lid_3"/>
    <property type="match status" value="1"/>
</dbReference>
<evidence type="ECO:0000256" key="7">
    <source>
        <dbReference type="ARBA" id="ARBA00023235"/>
    </source>
</evidence>
<feature type="compositionally biased region" description="Basic and acidic residues" evidence="9">
    <location>
        <begin position="644"/>
        <end position="653"/>
    </location>
</feature>
<dbReference type="GO" id="GO:0008568">
    <property type="term" value="F:microtubule severing ATPase activity"/>
    <property type="evidence" value="ECO:0007669"/>
    <property type="project" value="UniProtKB-EC"/>
</dbReference>
<dbReference type="PROSITE" id="PS00674">
    <property type="entry name" value="AAA"/>
    <property type="match status" value="1"/>
</dbReference>
<feature type="compositionally biased region" description="Basic and acidic residues" evidence="9">
    <location>
        <begin position="892"/>
        <end position="904"/>
    </location>
</feature>
<dbReference type="FunFam" id="3.40.50.300:FF:002850">
    <property type="entry name" value="Katanin p60 ATPase-containing subunit A-like 2"/>
    <property type="match status" value="1"/>
</dbReference>
<feature type="compositionally biased region" description="Basic and acidic residues" evidence="9">
    <location>
        <begin position="926"/>
        <end position="946"/>
    </location>
</feature>
<organism evidence="11 12">
    <name type="scientific">Crassostrea virginica</name>
    <name type="common">Eastern oyster</name>
    <dbReference type="NCBI Taxonomy" id="6565"/>
    <lineage>
        <taxon>Eukaryota</taxon>
        <taxon>Metazoa</taxon>
        <taxon>Spiralia</taxon>
        <taxon>Lophotrochozoa</taxon>
        <taxon>Mollusca</taxon>
        <taxon>Bivalvia</taxon>
        <taxon>Autobranchia</taxon>
        <taxon>Pteriomorphia</taxon>
        <taxon>Ostreida</taxon>
        <taxon>Ostreoidea</taxon>
        <taxon>Ostreidae</taxon>
        <taxon>Crassostrea</taxon>
    </lineage>
</organism>
<feature type="compositionally biased region" description="Low complexity" evidence="9">
    <location>
        <begin position="1356"/>
        <end position="1373"/>
    </location>
</feature>
<dbReference type="GO" id="GO:0000922">
    <property type="term" value="C:spindle pole"/>
    <property type="evidence" value="ECO:0007669"/>
    <property type="project" value="UniProtKB-SubCell"/>
</dbReference>
<dbReference type="GO" id="GO:0008017">
    <property type="term" value="F:microtubule binding"/>
    <property type="evidence" value="ECO:0007669"/>
    <property type="project" value="UniProtKB-UniRule"/>
</dbReference>
<evidence type="ECO:0000256" key="9">
    <source>
        <dbReference type="SAM" id="MobiDB-lite"/>
    </source>
</evidence>
<keyword evidence="11" id="KW-1185">Reference proteome</keyword>
<name>A0A8B8AR66_CRAVI</name>
<dbReference type="GO" id="GO:0005737">
    <property type="term" value="C:cytoplasm"/>
    <property type="evidence" value="ECO:0007669"/>
    <property type="project" value="UniProtKB-SubCell"/>
</dbReference>
<comment type="catalytic activity">
    <reaction evidence="8">
        <text>n ATP + n H2O + a microtubule = n ADP + n phosphate + (n+1) alpha/beta tubulin heterodimers.</text>
        <dbReference type="EC" id="5.6.1.1"/>
    </reaction>
</comment>
<dbReference type="RefSeq" id="XP_022293133.1">
    <property type="nucleotide sequence ID" value="XM_022437425.1"/>
</dbReference>
<dbReference type="Gene3D" id="1.20.58.80">
    <property type="entry name" value="Phosphotransferase system, lactose/cellobiose-type IIA subunit"/>
    <property type="match status" value="1"/>
</dbReference>
<dbReference type="Gene3D" id="3.40.50.300">
    <property type="entry name" value="P-loop containing nucleotide triphosphate hydrolases"/>
    <property type="match status" value="2"/>
</dbReference>
<feature type="compositionally biased region" description="Low complexity" evidence="9">
    <location>
        <begin position="677"/>
        <end position="688"/>
    </location>
</feature>
<feature type="compositionally biased region" description="Basic and acidic residues" evidence="9">
    <location>
        <begin position="689"/>
        <end position="733"/>
    </location>
</feature>
<keyword evidence="8" id="KW-0131">Cell cycle</keyword>
<dbReference type="Pfam" id="PF00004">
    <property type="entry name" value="AAA"/>
    <property type="match status" value="2"/>
</dbReference>
<feature type="compositionally biased region" description="Basic and acidic residues" evidence="9">
    <location>
        <begin position="954"/>
        <end position="1041"/>
    </location>
</feature>
<dbReference type="CDD" id="cd21748">
    <property type="entry name" value="Kp60-NTD"/>
    <property type="match status" value="1"/>
</dbReference>
<dbReference type="InterPro" id="IPR041569">
    <property type="entry name" value="AAA_lid_3"/>
</dbReference>
<comment type="similarity">
    <text evidence="8">Belongs to the AAA ATPase family. Katanin p60 subunit A1 subfamily.</text>
</comment>
<keyword evidence="8" id="KW-0132">Cell division</keyword>
<feature type="region of interest" description="Disordered" evidence="9">
    <location>
        <begin position="555"/>
        <end position="581"/>
    </location>
</feature>
<keyword evidence="5 8" id="KW-0067">ATP-binding</keyword>
<dbReference type="PANTHER" id="PTHR23074">
    <property type="entry name" value="AAA DOMAIN-CONTAINING"/>
    <property type="match status" value="1"/>
</dbReference>
<feature type="compositionally biased region" description="Basic and acidic residues" evidence="9">
    <location>
        <begin position="103"/>
        <end position="119"/>
    </location>
</feature>
<evidence type="ECO:0000259" key="10">
    <source>
        <dbReference type="SMART" id="SM00382"/>
    </source>
</evidence>
<dbReference type="Pfam" id="PF05672">
    <property type="entry name" value="MAP7"/>
    <property type="match status" value="1"/>
</dbReference>
<dbReference type="InterPro" id="IPR003960">
    <property type="entry name" value="ATPase_AAA_CS"/>
</dbReference>
<feature type="compositionally biased region" description="Polar residues" evidence="9">
    <location>
        <begin position="1508"/>
        <end position="1525"/>
    </location>
</feature>
<evidence type="ECO:0000313" key="12">
    <source>
        <dbReference type="RefSeq" id="XP_022293133.1"/>
    </source>
</evidence>
<evidence type="ECO:0000256" key="5">
    <source>
        <dbReference type="ARBA" id="ARBA00022840"/>
    </source>
</evidence>